<sequence>MANIIGAIATSHVPSIGDAIKGNLQGTPKWKGFFDAFPPVHDWLEKKKPDLIVMLYSDHGLNFFLDNRPTFAVGAAPSYGPGDEGFGPPAPREFQGDDVFSWHLIESLVKDEFDIATCQEMKLDHACLLAGDLLWPEQEWPAKVQPIDINIMQHPVPSFKRCFKLGQAIGRAIESYPDDLNVAIVASGGLSHQINLAGFINEDFDRMCLDKIVNAPEDLLDYSIENWVDLAGSQGLEFTSWISMRGAMPKEVRVVTQTYFQPLSNTGGAVLLLEPDA</sequence>
<dbReference type="InterPro" id="IPR004183">
    <property type="entry name" value="Xdiol_dOase_suB"/>
</dbReference>
<proteinExistence type="predicted"/>
<keyword evidence="2" id="KW-0560">Oxidoreductase</keyword>
<dbReference type="SUPFAM" id="SSF53213">
    <property type="entry name" value="LigB-like"/>
    <property type="match status" value="1"/>
</dbReference>
<dbReference type="Gene3D" id="3.40.830.10">
    <property type="entry name" value="LigB-like"/>
    <property type="match status" value="1"/>
</dbReference>
<dbReference type="RefSeq" id="WP_015828417.1">
    <property type="nucleotide sequence ID" value="NC_012982.1"/>
</dbReference>
<name>C6XPK2_HIRBI</name>
<protein>
    <submittedName>
        <fullName evidence="2">Extradiol ring-cleavage dioxygenase class III protein subunit B</fullName>
    </submittedName>
</protein>
<dbReference type="NCBIfam" id="NF009901">
    <property type="entry name" value="PRK13364.1"/>
    <property type="match status" value="1"/>
</dbReference>
<keyword evidence="2" id="KW-0223">Dioxygenase</keyword>
<accession>C6XPK2</accession>
<dbReference type="HOGENOM" id="CLU_078149_1_0_5"/>
<dbReference type="AlphaFoldDB" id="C6XPK2"/>
<gene>
    <name evidence="2" type="ordered locus">Hbal_2592</name>
</gene>
<dbReference type="Proteomes" id="UP000002745">
    <property type="component" value="Chromosome"/>
</dbReference>
<dbReference type="EMBL" id="CP001678">
    <property type="protein sequence ID" value="ACT60267.1"/>
    <property type="molecule type" value="Genomic_DNA"/>
</dbReference>
<evidence type="ECO:0000259" key="1">
    <source>
        <dbReference type="Pfam" id="PF02900"/>
    </source>
</evidence>
<dbReference type="STRING" id="582402.Hbal_2592"/>
<feature type="domain" description="Extradiol ring-cleavage dioxygenase class III enzyme subunit B" evidence="1">
    <location>
        <begin position="7"/>
        <end position="257"/>
    </location>
</feature>
<dbReference type="OrthoDB" id="8673673at2"/>
<dbReference type="GO" id="GO:0008198">
    <property type="term" value="F:ferrous iron binding"/>
    <property type="evidence" value="ECO:0007669"/>
    <property type="project" value="InterPro"/>
</dbReference>
<evidence type="ECO:0000313" key="3">
    <source>
        <dbReference type="Proteomes" id="UP000002745"/>
    </source>
</evidence>
<dbReference type="Pfam" id="PF02900">
    <property type="entry name" value="LigB"/>
    <property type="match status" value="1"/>
</dbReference>
<dbReference type="GO" id="GO:0016702">
    <property type="term" value="F:oxidoreductase activity, acting on single donors with incorporation of molecular oxygen, incorporation of two atoms of oxygen"/>
    <property type="evidence" value="ECO:0007669"/>
    <property type="project" value="UniProtKB-ARBA"/>
</dbReference>
<evidence type="ECO:0000313" key="2">
    <source>
        <dbReference type="EMBL" id="ACT60267.1"/>
    </source>
</evidence>
<reference evidence="3" key="1">
    <citation type="journal article" date="2011" name="J. Bacteriol.">
        <title>Genome sequences of eight morphologically diverse alphaproteobacteria.</title>
        <authorList>
            <consortium name="US DOE Joint Genome Institute"/>
            <person name="Brown P.J."/>
            <person name="Kysela D.T."/>
            <person name="Buechlein A."/>
            <person name="Hemmerich C."/>
            <person name="Brun Y.V."/>
        </authorList>
    </citation>
    <scope>NUCLEOTIDE SEQUENCE [LARGE SCALE GENOMIC DNA]</scope>
    <source>
        <strain evidence="3">ATCC 49814 / DSM 5838 / IFAM 1418</strain>
    </source>
</reference>
<organism evidence="2 3">
    <name type="scientific">Hirschia baltica (strain ATCC 49814 / DSM 5838 / IFAM 1418)</name>
    <dbReference type="NCBI Taxonomy" id="582402"/>
    <lineage>
        <taxon>Bacteria</taxon>
        <taxon>Pseudomonadati</taxon>
        <taxon>Pseudomonadota</taxon>
        <taxon>Alphaproteobacteria</taxon>
        <taxon>Hyphomonadales</taxon>
        <taxon>Hyphomonadaceae</taxon>
        <taxon>Hirschia</taxon>
    </lineage>
</organism>
<dbReference type="KEGG" id="hba:Hbal_2592"/>
<dbReference type="eggNOG" id="COG3384">
    <property type="taxonomic scope" value="Bacteria"/>
</dbReference>
<keyword evidence="3" id="KW-1185">Reference proteome</keyword>